<accession>A0A183JLB8</accession>
<feature type="domain" description="Talin central" evidence="1">
    <location>
        <begin position="2"/>
        <end position="105"/>
    </location>
</feature>
<dbReference type="InterPro" id="IPR035964">
    <property type="entry name" value="I/LWEQ_dom_sf"/>
</dbReference>
<evidence type="ECO:0000313" key="3">
    <source>
        <dbReference type="Proteomes" id="UP000279833"/>
    </source>
</evidence>
<dbReference type="Gene3D" id="1.20.1420.10">
    <property type="entry name" value="Talin, central domain"/>
    <property type="match status" value="1"/>
</dbReference>
<dbReference type="GO" id="GO:0005200">
    <property type="term" value="F:structural constituent of cytoskeleton"/>
    <property type="evidence" value="ECO:0007669"/>
    <property type="project" value="InterPro"/>
</dbReference>
<protein>
    <submittedName>
        <fullName evidence="4">Talin_middle domain-containing protein</fullName>
    </submittedName>
</protein>
<dbReference type="AlphaFoldDB" id="A0A183JLB8"/>
<dbReference type="GO" id="GO:0005178">
    <property type="term" value="F:integrin binding"/>
    <property type="evidence" value="ECO:0007669"/>
    <property type="project" value="TreeGrafter"/>
</dbReference>
<dbReference type="GO" id="GO:0005886">
    <property type="term" value="C:plasma membrane"/>
    <property type="evidence" value="ECO:0007669"/>
    <property type="project" value="TreeGrafter"/>
</dbReference>
<dbReference type="WBParaSite" id="SCUD_0000349901-mRNA-1">
    <property type="protein sequence ID" value="SCUD_0000349901-mRNA-1"/>
    <property type="gene ID" value="SCUD_0000349901"/>
</dbReference>
<dbReference type="SUPFAM" id="SSF109880">
    <property type="entry name" value="A middle domain of Talin 1"/>
    <property type="match status" value="1"/>
</dbReference>
<evidence type="ECO:0000313" key="4">
    <source>
        <dbReference type="WBParaSite" id="SCUD_0000349901-mRNA-1"/>
    </source>
</evidence>
<dbReference type="GO" id="GO:0005925">
    <property type="term" value="C:focal adhesion"/>
    <property type="evidence" value="ECO:0007669"/>
    <property type="project" value="InterPro"/>
</dbReference>
<dbReference type="Pfam" id="PF09141">
    <property type="entry name" value="Talin_middle"/>
    <property type="match status" value="1"/>
</dbReference>
<evidence type="ECO:0000259" key="1">
    <source>
        <dbReference type="Pfam" id="PF09141"/>
    </source>
</evidence>
<dbReference type="PANTHER" id="PTHR19981">
    <property type="entry name" value="TALIN"/>
    <property type="match status" value="1"/>
</dbReference>
<sequence length="333" mass="35999">MNNHAEIDYASMDASMTSIGMNVKGLMHCVRLYDQLDTVNNNNGSVVDKTSLKQAAQALSDAFLDLMRTTFSSVSMDNSSDKSSTDRAALLEAASRVGDASRQLLQLISPPTIPECCVSTNENDTVYKENNHVNCASVVDWEARDRLLTLTKSVANAMTGLVKKAKTGALVLDEEVNQYLVENKSNPNDIEVQILRNAQSNLVHSATRAGKTASQLVTCAKVVACTMEQPESQQQLMHTIKEVALAADSVPLPARALLDSSSSGAAATFLTNDEMFNVHCKLVNDLEEGVYSVHNELDNLLDCLIGTSIQMVVGGSQQETLDPGFVLLGTRQQ</sequence>
<dbReference type="Proteomes" id="UP000279833">
    <property type="component" value="Unassembled WGS sequence"/>
</dbReference>
<dbReference type="GO" id="GO:0098609">
    <property type="term" value="P:cell-cell adhesion"/>
    <property type="evidence" value="ECO:0007669"/>
    <property type="project" value="TreeGrafter"/>
</dbReference>
<dbReference type="GO" id="GO:0030036">
    <property type="term" value="P:actin cytoskeleton organization"/>
    <property type="evidence" value="ECO:0007669"/>
    <property type="project" value="TreeGrafter"/>
</dbReference>
<dbReference type="GO" id="GO:0003779">
    <property type="term" value="F:actin binding"/>
    <property type="evidence" value="ECO:0007669"/>
    <property type="project" value="InterPro"/>
</dbReference>
<gene>
    <name evidence="2" type="ORF">SCUD_LOCUS3499</name>
</gene>
<dbReference type="GO" id="GO:0001726">
    <property type="term" value="C:ruffle"/>
    <property type="evidence" value="ECO:0007669"/>
    <property type="project" value="InterPro"/>
</dbReference>
<organism evidence="4">
    <name type="scientific">Schistosoma curassoni</name>
    <dbReference type="NCBI Taxonomy" id="6186"/>
    <lineage>
        <taxon>Eukaryota</taxon>
        <taxon>Metazoa</taxon>
        <taxon>Spiralia</taxon>
        <taxon>Lophotrochozoa</taxon>
        <taxon>Platyhelminthes</taxon>
        <taxon>Trematoda</taxon>
        <taxon>Digenea</taxon>
        <taxon>Strigeidida</taxon>
        <taxon>Schistosomatoidea</taxon>
        <taxon>Schistosomatidae</taxon>
        <taxon>Schistosoma</taxon>
    </lineage>
</organism>
<dbReference type="STRING" id="6186.A0A183JLB8"/>
<name>A0A183JLB8_9TREM</name>
<dbReference type="EMBL" id="UZAK01003996">
    <property type="protein sequence ID" value="VDO82343.1"/>
    <property type="molecule type" value="Genomic_DNA"/>
</dbReference>
<proteinExistence type="predicted"/>
<dbReference type="SUPFAM" id="SSF109885">
    <property type="entry name" value="I/LWEQ domain"/>
    <property type="match status" value="1"/>
</dbReference>
<reference evidence="4" key="1">
    <citation type="submission" date="2016-06" db="UniProtKB">
        <authorList>
            <consortium name="WormBaseParasite"/>
        </authorList>
    </citation>
    <scope>IDENTIFICATION</scope>
</reference>
<reference evidence="2 3" key="2">
    <citation type="submission" date="2018-11" db="EMBL/GenBank/DDBJ databases">
        <authorList>
            <consortium name="Pathogen Informatics"/>
        </authorList>
    </citation>
    <scope>NUCLEOTIDE SEQUENCE [LARGE SCALE GENOMIC DNA]</scope>
    <source>
        <strain evidence="2">Dakar</strain>
        <strain evidence="3">Dakar, Senegal</strain>
    </source>
</reference>
<dbReference type="GO" id="GO:0005737">
    <property type="term" value="C:cytoplasm"/>
    <property type="evidence" value="ECO:0007669"/>
    <property type="project" value="TreeGrafter"/>
</dbReference>
<dbReference type="Gene3D" id="1.20.120.230">
    <property type="entry name" value="Alpha-catenin/vinculin-like"/>
    <property type="match status" value="1"/>
</dbReference>
<evidence type="ECO:0000313" key="2">
    <source>
        <dbReference type="EMBL" id="VDO82343.1"/>
    </source>
</evidence>
<keyword evidence="3" id="KW-1185">Reference proteome</keyword>
<dbReference type="InterPro" id="IPR015224">
    <property type="entry name" value="Talin_cent"/>
</dbReference>
<dbReference type="PANTHER" id="PTHR19981:SF1">
    <property type="entry name" value="RHEA, ISOFORM B"/>
    <property type="match status" value="1"/>
</dbReference>
<dbReference type="InterPro" id="IPR036476">
    <property type="entry name" value="Talin_cent_sf"/>
</dbReference>